<name>D7M9Z0_ARALL</name>
<protein>
    <submittedName>
        <fullName evidence="2">Predicted protein</fullName>
    </submittedName>
</protein>
<feature type="region of interest" description="Disordered" evidence="1">
    <location>
        <begin position="21"/>
        <end position="50"/>
    </location>
</feature>
<reference evidence="3" key="1">
    <citation type="journal article" date="2011" name="Nat. Genet.">
        <title>The Arabidopsis lyrata genome sequence and the basis of rapid genome size change.</title>
        <authorList>
            <person name="Hu T.T."/>
            <person name="Pattyn P."/>
            <person name="Bakker E.G."/>
            <person name="Cao J."/>
            <person name="Cheng J.-F."/>
            <person name="Clark R.M."/>
            <person name="Fahlgren N."/>
            <person name="Fawcett J.A."/>
            <person name="Grimwood J."/>
            <person name="Gundlach H."/>
            <person name="Haberer G."/>
            <person name="Hollister J.D."/>
            <person name="Ossowski S."/>
            <person name="Ottilar R.P."/>
            <person name="Salamov A.A."/>
            <person name="Schneeberger K."/>
            <person name="Spannagl M."/>
            <person name="Wang X."/>
            <person name="Yang L."/>
            <person name="Nasrallah M.E."/>
            <person name="Bergelson J."/>
            <person name="Carrington J.C."/>
            <person name="Gaut B.S."/>
            <person name="Schmutz J."/>
            <person name="Mayer K.F.X."/>
            <person name="Van de Peer Y."/>
            <person name="Grigoriev I.V."/>
            <person name="Nordborg M."/>
            <person name="Weigel D."/>
            <person name="Guo Y.-L."/>
        </authorList>
    </citation>
    <scope>NUCLEOTIDE SEQUENCE [LARGE SCALE GENOMIC DNA]</scope>
    <source>
        <strain evidence="3">cv. MN47</strain>
    </source>
</reference>
<feature type="compositionally biased region" description="Low complexity" evidence="1">
    <location>
        <begin position="25"/>
        <end position="36"/>
    </location>
</feature>
<evidence type="ECO:0000256" key="1">
    <source>
        <dbReference type="SAM" id="MobiDB-lite"/>
    </source>
</evidence>
<dbReference type="EMBL" id="GL348719">
    <property type="protein sequence ID" value="EFH46434.1"/>
    <property type="molecule type" value="Genomic_DNA"/>
</dbReference>
<evidence type="ECO:0000313" key="3">
    <source>
        <dbReference type="Proteomes" id="UP000008694"/>
    </source>
</evidence>
<keyword evidence="3" id="KW-1185">Reference proteome</keyword>
<organism evidence="3">
    <name type="scientific">Arabidopsis lyrata subsp. lyrata</name>
    <name type="common">Lyre-leaved rock-cress</name>
    <dbReference type="NCBI Taxonomy" id="81972"/>
    <lineage>
        <taxon>Eukaryota</taxon>
        <taxon>Viridiplantae</taxon>
        <taxon>Streptophyta</taxon>
        <taxon>Embryophyta</taxon>
        <taxon>Tracheophyta</taxon>
        <taxon>Spermatophyta</taxon>
        <taxon>Magnoliopsida</taxon>
        <taxon>eudicotyledons</taxon>
        <taxon>Gunneridae</taxon>
        <taxon>Pentapetalae</taxon>
        <taxon>rosids</taxon>
        <taxon>malvids</taxon>
        <taxon>Brassicales</taxon>
        <taxon>Brassicaceae</taxon>
        <taxon>Camelineae</taxon>
        <taxon>Arabidopsis</taxon>
    </lineage>
</organism>
<proteinExistence type="predicted"/>
<feature type="compositionally biased region" description="Basic and acidic residues" evidence="1">
    <location>
        <begin position="40"/>
        <end position="50"/>
    </location>
</feature>
<dbReference type="Proteomes" id="UP000008694">
    <property type="component" value="Unassembled WGS sequence"/>
</dbReference>
<gene>
    <name evidence="2" type="ORF">ARALYDRAFT_915146</name>
</gene>
<accession>D7M9Z0</accession>
<evidence type="ECO:0000313" key="2">
    <source>
        <dbReference type="EMBL" id="EFH46434.1"/>
    </source>
</evidence>
<sequence>MVRVSSLFRFLSSKRPVKNKVDLARGGSQSVSRGSQLKSVSDKTTAKPTL</sequence>
<dbReference type="Gramene" id="scaffold_702888.1">
    <property type="protein sequence ID" value="scaffold_702888.1"/>
    <property type="gene ID" value="scaffold_702888.1"/>
</dbReference>
<dbReference type="HOGENOM" id="CLU_3127054_0_0_1"/>
<dbReference type="AlphaFoldDB" id="D7M9Z0"/>